<dbReference type="GO" id="GO:0008299">
    <property type="term" value="P:isoprenoid biosynthetic process"/>
    <property type="evidence" value="ECO:0007669"/>
    <property type="project" value="UniProtKB-ARBA"/>
</dbReference>
<dbReference type="PANTHER" id="PTHR35201:SF4">
    <property type="entry name" value="BETA-PINACENE SYNTHASE-RELATED"/>
    <property type="match status" value="1"/>
</dbReference>
<comment type="cofactor">
    <cofactor evidence="1 6">
        <name>Mg(2+)</name>
        <dbReference type="ChEBI" id="CHEBI:18420"/>
    </cofactor>
</comment>
<dbReference type="Proteomes" id="UP000008064">
    <property type="component" value="Unassembled WGS sequence"/>
</dbReference>
<dbReference type="GeneID" id="18810331"/>
<organism>
    <name type="scientific">Serpula lacrymans var. lacrymans (strain S7.9)</name>
    <name type="common">Dry rot fungus</name>
    <dbReference type="NCBI Taxonomy" id="578457"/>
    <lineage>
        <taxon>Eukaryota</taxon>
        <taxon>Fungi</taxon>
        <taxon>Dikarya</taxon>
        <taxon>Basidiomycota</taxon>
        <taxon>Agaricomycotina</taxon>
        <taxon>Agaricomycetes</taxon>
        <taxon>Agaricomycetidae</taxon>
        <taxon>Boletales</taxon>
        <taxon>Coniophorineae</taxon>
        <taxon>Serpulaceae</taxon>
        <taxon>Serpula</taxon>
    </lineage>
</organism>
<dbReference type="GO" id="GO:0046872">
    <property type="term" value="F:metal ion binding"/>
    <property type="evidence" value="ECO:0007669"/>
    <property type="project" value="UniProtKB-KW"/>
</dbReference>
<dbReference type="InterPro" id="IPR034686">
    <property type="entry name" value="Terpene_cyclase-like_2"/>
</dbReference>
<dbReference type="HOGENOM" id="CLU_042538_2_1_1"/>
<evidence type="ECO:0000256" key="6">
    <source>
        <dbReference type="RuleBase" id="RU366034"/>
    </source>
</evidence>
<dbReference type="OrthoDB" id="2861623at2759"/>
<keyword evidence="4 6" id="KW-0460">Magnesium</keyword>
<dbReference type="SMR" id="F8NXU4"/>
<evidence type="ECO:0000256" key="1">
    <source>
        <dbReference type="ARBA" id="ARBA00001946"/>
    </source>
</evidence>
<dbReference type="SFLD" id="SFLDG01020">
    <property type="entry name" value="Terpene_Cyclase_Like_2"/>
    <property type="match status" value="1"/>
</dbReference>
<evidence type="ECO:0000313" key="7">
    <source>
        <dbReference type="EMBL" id="EGO24760.1"/>
    </source>
</evidence>
<evidence type="ECO:0000256" key="4">
    <source>
        <dbReference type="ARBA" id="ARBA00022842"/>
    </source>
</evidence>
<evidence type="ECO:0000256" key="2">
    <source>
        <dbReference type="ARBA" id="ARBA00006333"/>
    </source>
</evidence>
<dbReference type="KEGG" id="sla:SERLADRAFT_370008"/>
<keyword evidence="5 6" id="KW-0456">Lyase</keyword>
<dbReference type="Pfam" id="PF19086">
    <property type="entry name" value="Terpene_syn_C_2"/>
    <property type="match status" value="1"/>
</dbReference>
<reference evidence="7" key="1">
    <citation type="submission" date="2011-04" db="EMBL/GenBank/DDBJ databases">
        <title>Evolution of plant cell wall degrading machinery underlies the functional diversity of forest fungi.</title>
        <authorList>
            <consortium name="US DOE Joint Genome Institute (JGI-PGF)"/>
            <person name="Eastwood D.C."/>
            <person name="Floudas D."/>
            <person name="Binder M."/>
            <person name="Majcherczyk A."/>
            <person name="Schneider P."/>
            <person name="Aerts A."/>
            <person name="Asiegbu F.O."/>
            <person name="Baker S.E."/>
            <person name="Barry K."/>
            <person name="Bendiksby M."/>
            <person name="Blumentritt M."/>
            <person name="Coutinho P.M."/>
            <person name="Cullen D."/>
            <person name="Cullen D."/>
            <person name="Gathman A."/>
            <person name="Goodell B."/>
            <person name="Henrissat B."/>
            <person name="Ihrmark K."/>
            <person name="Kauserud H."/>
            <person name="Kohler A."/>
            <person name="LaButti K."/>
            <person name="Lapidus A."/>
            <person name="Lavin J.L."/>
            <person name="Lee Y.-H."/>
            <person name="Lindquist E."/>
            <person name="Lilly W."/>
            <person name="Lucas S."/>
            <person name="Morin E."/>
            <person name="Murat C."/>
            <person name="Oguiza J.A."/>
            <person name="Park J."/>
            <person name="Pisabarro A.G."/>
            <person name="Riley R."/>
            <person name="Rosling A."/>
            <person name="Salamov A."/>
            <person name="Schmidt O."/>
            <person name="Schmutz J."/>
            <person name="Skrede I."/>
            <person name="Stenlid J."/>
            <person name="Wiebenga A."/>
            <person name="Xie X."/>
            <person name="Kues U."/>
            <person name="Hibbett D.S."/>
            <person name="Hoffmeister D."/>
            <person name="Hogberg N."/>
            <person name="Martin F."/>
            <person name="Grigoriev I.V."/>
            <person name="Watkinson S.C."/>
        </authorList>
    </citation>
    <scope>NUCLEOTIDE SEQUENCE</scope>
    <source>
        <strain evidence="7">S7.9</strain>
    </source>
</reference>
<dbReference type="GO" id="GO:0010333">
    <property type="term" value="F:terpene synthase activity"/>
    <property type="evidence" value="ECO:0007669"/>
    <property type="project" value="InterPro"/>
</dbReference>
<dbReference type="RefSeq" id="XP_007318779.1">
    <property type="nucleotide sequence ID" value="XM_007318717.1"/>
</dbReference>
<evidence type="ECO:0000256" key="3">
    <source>
        <dbReference type="ARBA" id="ARBA00022723"/>
    </source>
</evidence>
<gene>
    <name evidence="7" type="primary">cyc3</name>
    <name evidence="7" type="ORF">SERLADRAFT_370008</name>
</gene>
<evidence type="ECO:0000256" key="5">
    <source>
        <dbReference type="ARBA" id="ARBA00023239"/>
    </source>
</evidence>
<comment type="similarity">
    <text evidence="2 6">Belongs to the terpene synthase family.</text>
</comment>
<dbReference type="EMBL" id="GL945434">
    <property type="protein sequence ID" value="EGO24760.1"/>
    <property type="molecule type" value="Genomic_DNA"/>
</dbReference>
<sequence>MSTTSPIKKIIIPDLVSHCHFPLRLNTHCESVATASEQWMIGGAKFSERRQRKFLGLKAGLLTAMCYPDCGAEELRVVSDFMNYLFNLDDWSDEFDTEGTRGLRDCVMNVLYHPESYATDSVAGKMAKSFWERLIRKAGPRCQRRFLNAFDMFFQAVAQQSLDRSRGDIPDLESYISLRRDTSGCKPVFVLMEYAAGIDLPDEVADHPMIQDLNEATNDLVTWSNDIFSYNVEQARGDTHNMIAVIMHTQECDLQTAIDSVGKLCEYAIDRFDSSRASLPSWGTEIDEQVESYVLGLQDWIVGSLHWSFETERYFGKIGKEIKRTREVSLAGPVP</sequence>
<dbReference type="PANTHER" id="PTHR35201">
    <property type="entry name" value="TERPENE SYNTHASE"/>
    <property type="match status" value="1"/>
</dbReference>
<dbReference type="AlphaFoldDB" id="F8NXU4"/>
<dbReference type="EC" id="4.2.3.-" evidence="6"/>
<proteinExistence type="inferred from homology"/>
<name>F8NXU4_SERL9</name>
<dbReference type="Gene3D" id="1.10.600.10">
    <property type="entry name" value="Farnesyl Diphosphate Synthase"/>
    <property type="match status" value="1"/>
</dbReference>
<keyword evidence="3 6" id="KW-0479">Metal-binding</keyword>
<protein>
    <recommendedName>
        <fullName evidence="6">Terpene synthase</fullName>
        <ecNumber evidence="6">4.2.3.-</ecNumber>
    </recommendedName>
</protein>
<dbReference type="SUPFAM" id="SSF48576">
    <property type="entry name" value="Terpenoid synthases"/>
    <property type="match status" value="1"/>
</dbReference>
<dbReference type="SFLD" id="SFLDS00005">
    <property type="entry name" value="Isoprenoid_Synthase_Type_I"/>
    <property type="match status" value="1"/>
</dbReference>
<accession>F8NXU4</accession>
<dbReference type="InterPro" id="IPR008949">
    <property type="entry name" value="Isoprenoid_synthase_dom_sf"/>
</dbReference>